<dbReference type="GO" id="GO:0033890">
    <property type="term" value="F:ribonuclease D activity"/>
    <property type="evidence" value="ECO:0007669"/>
    <property type="project" value="UniProtKB-UniRule"/>
</dbReference>
<dbReference type="PROSITE" id="PS50967">
    <property type="entry name" value="HRDC"/>
    <property type="match status" value="1"/>
</dbReference>
<dbReference type="SMART" id="SM00474">
    <property type="entry name" value="35EXOc"/>
    <property type="match status" value="1"/>
</dbReference>
<keyword evidence="5 6" id="KW-0269">Exonuclease</keyword>
<comment type="subcellular location">
    <subcellularLocation>
        <location evidence="6">Cytoplasm</location>
    </subcellularLocation>
</comment>
<evidence type="ECO:0000256" key="1">
    <source>
        <dbReference type="ARBA" id="ARBA00022490"/>
    </source>
</evidence>
<dbReference type="SMART" id="SM00341">
    <property type="entry name" value="HRDC"/>
    <property type="match status" value="1"/>
</dbReference>
<dbReference type="InterPro" id="IPR010997">
    <property type="entry name" value="HRDC-like_sf"/>
</dbReference>
<comment type="similarity">
    <text evidence="6">Belongs to the RNase D family.</text>
</comment>
<dbReference type="GO" id="GO:0042780">
    <property type="term" value="P:tRNA 3'-end processing"/>
    <property type="evidence" value="ECO:0007669"/>
    <property type="project" value="UniProtKB-UniRule"/>
</dbReference>
<dbReference type="GO" id="GO:0005737">
    <property type="term" value="C:cytoplasm"/>
    <property type="evidence" value="ECO:0007669"/>
    <property type="project" value="UniProtKB-SubCell"/>
</dbReference>
<evidence type="ECO:0000256" key="6">
    <source>
        <dbReference type="HAMAP-Rule" id="MF_01899"/>
    </source>
</evidence>
<dbReference type="AlphaFoldDB" id="A0A5A7MM92"/>
<dbReference type="NCBIfam" id="TIGR01388">
    <property type="entry name" value="rnd"/>
    <property type="match status" value="1"/>
</dbReference>
<evidence type="ECO:0000259" key="7">
    <source>
        <dbReference type="PROSITE" id="PS50967"/>
    </source>
</evidence>
<dbReference type="PANTHER" id="PTHR47649:SF1">
    <property type="entry name" value="RIBONUCLEASE D"/>
    <property type="match status" value="1"/>
</dbReference>
<dbReference type="GO" id="GO:0003676">
    <property type="term" value="F:nucleic acid binding"/>
    <property type="evidence" value="ECO:0007669"/>
    <property type="project" value="InterPro"/>
</dbReference>
<keyword evidence="3 6" id="KW-0540">Nuclease</keyword>
<protein>
    <recommendedName>
        <fullName evidence="6">Ribonuclease D</fullName>
        <shortName evidence="6">RNase D</shortName>
        <ecNumber evidence="6">3.1.13.5</ecNumber>
    </recommendedName>
</protein>
<keyword evidence="4 6" id="KW-0378">Hydrolase</keyword>
<organism evidence="8 9">
    <name type="scientific">Iodidimonas gelatinilytica</name>
    <dbReference type="NCBI Taxonomy" id="1236966"/>
    <lineage>
        <taxon>Bacteria</taxon>
        <taxon>Pseudomonadati</taxon>
        <taxon>Pseudomonadota</taxon>
        <taxon>Alphaproteobacteria</taxon>
        <taxon>Iodidimonadales</taxon>
        <taxon>Iodidimonadaceae</taxon>
        <taxon>Iodidimonas</taxon>
    </lineage>
</organism>
<dbReference type="Pfam" id="PF01612">
    <property type="entry name" value="DNA_pol_A_exo1"/>
    <property type="match status" value="1"/>
</dbReference>
<comment type="catalytic activity">
    <reaction evidence="6">
        <text>Exonucleolytic cleavage that removes extra residues from the 3'-terminus of tRNA to produce 5'-mononucleotides.</text>
        <dbReference type="EC" id="3.1.13.5"/>
    </reaction>
</comment>
<dbReference type="PANTHER" id="PTHR47649">
    <property type="entry name" value="RIBONUCLEASE D"/>
    <property type="match status" value="1"/>
</dbReference>
<dbReference type="Proteomes" id="UP000322084">
    <property type="component" value="Unassembled WGS sequence"/>
</dbReference>
<evidence type="ECO:0000256" key="5">
    <source>
        <dbReference type="ARBA" id="ARBA00022839"/>
    </source>
</evidence>
<dbReference type="InterPro" id="IPR044876">
    <property type="entry name" value="HRDC_dom_sf"/>
</dbReference>
<evidence type="ECO:0000313" key="8">
    <source>
        <dbReference type="EMBL" id="GEQ96774.1"/>
    </source>
</evidence>
<dbReference type="GO" id="GO:0008408">
    <property type="term" value="F:3'-5' exonuclease activity"/>
    <property type="evidence" value="ECO:0007669"/>
    <property type="project" value="InterPro"/>
</dbReference>
<dbReference type="RefSeq" id="WP_149999375.1">
    <property type="nucleotide sequence ID" value="NZ_BKCL01000001.1"/>
</dbReference>
<proteinExistence type="inferred from homology"/>
<dbReference type="EC" id="3.1.13.5" evidence="6"/>
<dbReference type="InterPro" id="IPR002562">
    <property type="entry name" value="3'-5'_exonuclease_dom"/>
</dbReference>
<keyword evidence="1 6" id="KW-0963">Cytoplasm</keyword>
<gene>
    <name evidence="6 8" type="primary">rnd</name>
    <name evidence="8" type="ORF">JCM17844_04110</name>
</gene>
<dbReference type="HAMAP" id="MF_01899">
    <property type="entry name" value="RNase_D"/>
    <property type="match status" value="1"/>
</dbReference>
<comment type="cofactor">
    <cofactor evidence="6">
        <name>a divalent metal cation</name>
        <dbReference type="ChEBI" id="CHEBI:60240"/>
    </cofactor>
</comment>
<dbReference type="InterPro" id="IPR012337">
    <property type="entry name" value="RNaseH-like_sf"/>
</dbReference>
<evidence type="ECO:0000256" key="2">
    <source>
        <dbReference type="ARBA" id="ARBA00022694"/>
    </source>
</evidence>
<evidence type="ECO:0000313" key="9">
    <source>
        <dbReference type="Proteomes" id="UP000322084"/>
    </source>
</evidence>
<accession>A0A5A7MM92</accession>
<keyword evidence="2 6" id="KW-0819">tRNA processing</keyword>
<name>A0A5A7MM92_9PROT</name>
<dbReference type="SUPFAM" id="SSF47819">
    <property type="entry name" value="HRDC-like"/>
    <property type="match status" value="2"/>
</dbReference>
<reference evidence="8 9" key="1">
    <citation type="submission" date="2019-09" db="EMBL/GenBank/DDBJ databases">
        <title>NBRP : Genome information of microbial organism related human and environment.</title>
        <authorList>
            <person name="Hattori M."/>
            <person name="Oshima K."/>
            <person name="Inaba H."/>
            <person name="Suda W."/>
            <person name="Sakamoto M."/>
            <person name="Iino T."/>
            <person name="Kitahara M."/>
            <person name="Oshida Y."/>
            <person name="Iida T."/>
            <person name="Kudo T."/>
            <person name="Itoh T."/>
            <person name="Ohkuma M."/>
        </authorList>
    </citation>
    <scope>NUCLEOTIDE SEQUENCE [LARGE SCALE GENOMIC DNA]</scope>
    <source>
        <strain evidence="8 9">Hi-2</strain>
    </source>
</reference>
<dbReference type="InterPro" id="IPR002121">
    <property type="entry name" value="HRDC_dom"/>
</dbReference>
<sequence length="385" mass="42970">MTLITDTASLKALTERLSKAAYITVDTEFMRDSSYYSKLCLVQVADSDGAFAIDTLSEDLDLGSFYELMFNPDVLKVFHACRQDMEIFFHATGKLPAPIFDTQVAAMVCGFGESAGYETLVKQIAGKSLDKTARFTDWARRPLSDRQLDYALGDVTHLRVIYDRLSSQLVSSKREAWVLEEMETLTSPATYRLEPQDAWKRIKFRSGTPRFVARLQALAQWREEQAQSRNIPRNRVAKDDILLELSAHPPSTPEALDHVRGLSKGFHASATGKDLWKALQEAQALPDSALPVLPKKSRIPQKTPPIADLLKVLLKSRCDELGVAPKLVANSADIEELARQDDPKIKALTGWRYDVYGRDALALKNGELALTADGSLIEIVEIEKD</sequence>
<dbReference type="GO" id="GO:0000166">
    <property type="term" value="F:nucleotide binding"/>
    <property type="evidence" value="ECO:0007669"/>
    <property type="project" value="InterPro"/>
</dbReference>
<dbReference type="CDD" id="cd06142">
    <property type="entry name" value="RNaseD_exo"/>
    <property type="match status" value="1"/>
</dbReference>
<dbReference type="Gene3D" id="1.10.150.80">
    <property type="entry name" value="HRDC domain"/>
    <property type="match status" value="1"/>
</dbReference>
<feature type="domain" description="HRDC" evidence="7">
    <location>
        <begin position="208"/>
        <end position="289"/>
    </location>
</feature>
<evidence type="ECO:0000256" key="4">
    <source>
        <dbReference type="ARBA" id="ARBA00022801"/>
    </source>
</evidence>
<dbReference type="Gene3D" id="3.30.420.10">
    <property type="entry name" value="Ribonuclease H-like superfamily/Ribonuclease H"/>
    <property type="match status" value="1"/>
</dbReference>
<dbReference type="InterPro" id="IPR036397">
    <property type="entry name" value="RNaseH_sf"/>
</dbReference>
<dbReference type="InterPro" id="IPR006292">
    <property type="entry name" value="RNase_D"/>
</dbReference>
<dbReference type="EMBL" id="BKCL01000001">
    <property type="protein sequence ID" value="GEQ96774.1"/>
    <property type="molecule type" value="Genomic_DNA"/>
</dbReference>
<dbReference type="InterPro" id="IPR051086">
    <property type="entry name" value="RNase_D-like"/>
</dbReference>
<dbReference type="SUPFAM" id="SSF53098">
    <property type="entry name" value="Ribonuclease H-like"/>
    <property type="match status" value="1"/>
</dbReference>
<comment type="function">
    <text evidence="6">Exonuclease involved in the 3' processing of various precursor tRNAs. Initiates hydrolysis at the 3'-terminus of an RNA molecule and releases 5'-mononucleotides.</text>
</comment>
<comment type="caution">
    <text evidence="8">The sequence shown here is derived from an EMBL/GenBank/DDBJ whole genome shotgun (WGS) entry which is preliminary data.</text>
</comment>
<evidence type="ECO:0000256" key="3">
    <source>
        <dbReference type="ARBA" id="ARBA00022722"/>
    </source>
</evidence>
<dbReference type="Pfam" id="PF00570">
    <property type="entry name" value="HRDC"/>
    <property type="match status" value="1"/>
</dbReference>